<dbReference type="EMBL" id="WNYA01038273">
    <property type="protein sequence ID" value="KAG8536793.1"/>
    <property type="molecule type" value="Genomic_DNA"/>
</dbReference>
<protein>
    <submittedName>
        <fullName evidence="2">Uncharacterized protein</fullName>
    </submittedName>
</protein>
<reference evidence="2" key="1">
    <citation type="thesis" date="2020" institute="ProQuest LLC" country="789 East Eisenhower Parkway, Ann Arbor, MI, USA">
        <title>Comparative Genomics and Chromosome Evolution.</title>
        <authorList>
            <person name="Mudd A.B."/>
        </authorList>
    </citation>
    <scope>NUCLEOTIDE SEQUENCE</scope>
    <source>
        <strain evidence="2">237g6f4</strain>
        <tissue evidence="2">Blood</tissue>
    </source>
</reference>
<dbReference type="Proteomes" id="UP000824782">
    <property type="component" value="Unassembled WGS sequence"/>
</dbReference>
<sequence>MVYDIWCEAPSWPPPPLAHVLLPAGDPSSHVESGNHQSTGPTQVQPTRQRLAETQECEEPAYPPRLDQDCAITLLCTEPPPTHVRPLSAVYDGSDHHPDAGMGGCDQTSMAPYDFGKRGSGPHFPACRSRRGGVGRPWRLGGPYNDIL</sequence>
<organism evidence="2 3">
    <name type="scientific">Engystomops pustulosus</name>
    <name type="common">Tungara frog</name>
    <name type="synonym">Physalaemus pustulosus</name>
    <dbReference type="NCBI Taxonomy" id="76066"/>
    <lineage>
        <taxon>Eukaryota</taxon>
        <taxon>Metazoa</taxon>
        <taxon>Chordata</taxon>
        <taxon>Craniata</taxon>
        <taxon>Vertebrata</taxon>
        <taxon>Euteleostomi</taxon>
        <taxon>Amphibia</taxon>
        <taxon>Batrachia</taxon>
        <taxon>Anura</taxon>
        <taxon>Neobatrachia</taxon>
        <taxon>Hyloidea</taxon>
        <taxon>Leptodactylidae</taxon>
        <taxon>Leiuperinae</taxon>
        <taxon>Engystomops</taxon>
    </lineage>
</organism>
<evidence type="ECO:0000313" key="2">
    <source>
        <dbReference type="EMBL" id="KAG8536793.1"/>
    </source>
</evidence>
<keyword evidence="3" id="KW-1185">Reference proteome</keyword>
<gene>
    <name evidence="2" type="ORF">GDO81_025668</name>
</gene>
<evidence type="ECO:0000313" key="3">
    <source>
        <dbReference type="Proteomes" id="UP000824782"/>
    </source>
</evidence>
<comment type="caution">
    <text evidence="2">The sequence shown here is derived from an EMBL/GenBank/DDBJ whole genome shotgun (WGS) entry which is preliminary data.</text>
</comment>
<evidence type="ECO:0000256" key="1">
    <source>
        <dbReference type="SAM" id="MobiDB-lite"/>
    </source>
</evidence>
<proteinExistence type="predicted"/>
<accession>A0AAV6YL31</accession>
<feature type="region of interest" description="Disordered" evidence="1">
    <location>
        <begin position="23"/>
        <end position="51"/>
    </location>
</feature>
<name>A0AAV6YL31_ENGPU</name>
<feature type="compositionally biased region" description="Polar residues" evidence="1">
    <location>
        <begin position="30"/>
        <end position="48"/>
    </location>
</feature>
<dbReference type="AlphaFoldDB" id="A0AAV6YL31"/>